<evidence type="ECO:0000256" key="1">
    <source>
        <dbReference type="SAM" id="MobiDB-lite"/>
    </source>
</evidence>
<dbReference type="Proteomes" id="UP000619479">
    <property type="component" value="Unassembled WGS sequence"/>
</dbReference>
<reference evidence="2" key="1">
    <citation type="submission" date="2021-01" db="EMBL/GenBank/DDBJ databases">
        <title>Whole genome shotgun sequence of Actinoplanes cyaneus NBRC 14990.</title>
        <authorList>
            <person name="Komaki H."/>
            <person name="Tamura T."/>
        </authorList>
    </citation>
    <scope>NUCLEOTIDE SEQUENCE</scope>
    <source>
        <strain evidence="2">NBRC 14990</strain>
    </source>
</reference>
<sequence>MTLDVDPEALRIYAIHLAGLQHAAQKAKAYVNKYGGMSVHEQGLIGKFAGYHDTYLAQVNATLDSLSKLLESSSDALKRSADNYSRHDRTSAAQIDESLPRTPEASPSRD</sequence>
<name>A0A919M8U7_9ACTN</name>
<dbReference type="RefSeq" id="WP_203737660.1">
    <property type="nucleotide sequence ID" value="NZ_BAAAUC010000002.1"/>
</dbReference>
<evidence type="ECO:0000313" key="3">
    <source>
        <dbReference type="Proteomes" id="UP000619479"/>
    </source>
</evidence>
<dbReference type="Pfam" id="PF10824">
    <property type="entry name" value="T7SS_ESX_EspC"/>
    <property type="match status" value="1"/>
</dbReference>
<keyword evidence="3" id="KW-1185">Reference proteome</keyword>
<gene>
    <name evidence="2" type="ORF">Acy02nite_02270</name>
</gene>
<feature type="region of interest" description="Disordered" evidence="1">
    <location>
        <begin position="77"/>
        <end position="110"/>
    </location>
</feature>
<organism evidence="2 3">
    <name type="scientific">Actinoplanes cyaneus</name>
    <dbReference type="NCBI Taxonomy" id="52696"/>
    <lineage>
        <taxon>Bacteria</taxon>
        <taxon>Bacillati</taxon>
        <taxon>Actinomycetota</taxon>
        <taxon>Actinomycetes</taxon>
        <taxon>Micromonosporales</taxon>
        <taxon>Micromonosporaceae</taxon>
        <taxon>Actinoplanes</taxon>
    </lineage>
</organism>
<evidence type="ECO:0008006" key="4">
    <source>
        <dbReference type="Google" id="ProtNLM"/>
    </source>
</evidence>
<protein>
    <recommendedName>
        <fullName evidence="4">ESX-1 secretion-associated protein</fullName>
    </recommendedName>
</protein>
<accession>A0A919M8U7</accession>
<dbReference type="InterPro" id="IPR022536">
    <property type="entry name" value="EspC"/>
</dbReference>
<feature type="compositionally biased region" description="Basic and acidic residues" evidence="1">
    <location>
        <begin position="77"/>
        <end position="90"/>
    </location>
</feature>
<dbReference type="GO" id="GO:0009306">
    <property type="term" value="P:protein secretion"/>
    <property type="evidence" value="ECO:0007669"/>
    <property type="project" value="InterPro"/>
</dbReference>
<comment type="caution">
    <text evidence="2">The sequence shown here is derived from an EMBL/GenBank/DDBJ whole genome shotgun (WGS) entry which is preliminary data.</text>
</comment>
<proteinExistence type="predicted"/>
<dbReference type="EMBL" id="BOMH01000002">
    <property type="protein sequence ID" value="GID62346.1"/>
    <property type="molecule type" value="Genomic_DNA"/>
</dbReference>
<dbReference type="AlphaFoldDB" id="A0A919M8U7"/>
<evidence type="ECO:0000313" key="2">
    <source>
        <dbReference type="EMBL" id="GID62346.1"/>
    </source>
</evidence>